<reference evidence="1" key="1">
    <citation type="journal article" date="2021" name="Proc. Natl. Acad. Sci. U.S.A.">
        <title>A Catalog of Tens of Thousands of Viruses from Human Metagenomes Reveals Hidden Associations with Chronic Diseases.</title>
        <authorList>
            <person name="Tisza M.J."/>
            <person name="Buck C.B."/>
        </authorList>
    </citation>
    <scope>NUCLEOTIDE SEQUENCE</scope>
    <source>
        <strain evidence="1">CtcyQ27</strain>
    </source>
</reference>
<proteinExistence type="predicted"/>
<dbReference type="EMBL" id="BK016080">
    <property type="protein sequence ID" value="DAF93137.1"/>
    <property type="molecule type" value="Genomic_DNA"/>
</dbReference>
<sequence>MEENDFGFDLNCIDKFSVKGKYIKEYMMNYPPTTSITMTAISAENPDRIPKPVGNIAIDYNGIQKFFTKYCTGPKAIKDDIYYFINAKRNNYKFLTLQRDLDKSPRKESKQKIVAKPYKATYDTMEKDPEMIANYYSKKYSISDKENIIAIMTEDDVLCLNCGCISDQRLSDVPDLKTHINNMVCPKCGSTTSPLVTFNKYLHRTSMHCRDTQK</sequence>
<protein>
    <submittedName>
        <fullName evidence="1">Rubredoxin loop, ELECTRON TRANSPORT</fullName>
    </submittedName>
</protein>
<accession>A0A8S5UF68</accession>
<organism evidence="1">
    <name type="scientific">Myoviridae sp. ctcyQ27</name>
    <dbReference type="NCBI Taxonomy" id="2825139"/>
    <lineage>
        <taxon>Viruses</taxon>
        <taxon>Duplodnaviria</taxon>
        <taxon>Heunggongvirae</taxon>
        <taxon>Uroviricota</taxon>
        <taxon>Caudoviricetes</taxon>
    </lineage>
</organism>
<name>A0A8S5UF68_9CAUD</name>
<evidence type="ECO:0000313" key="1">
    <source>
        <dbReference type="EMBL" id="DAF93137.1"/>
    </source>
</evidence>